<evidence type="ECO:0000259" key="8">
    <source>
        <dbReference type="Pfam" id="PF01850"/>
    </source>
</evidence>
<evidence type="ECO:0000313" key="9">
    <source>
        <dbReference type="EMBL" id="TCL07321.1"/>
    </source>
</evidence>
<protein>
    <recommendedName>
        <fullName evidence="8">PIN domain-containing protein</fullName>
    </recommendedName>
</protein>
<dbReference type="InterPro" id="IPR029060">
    <property type="entry name" value="PIN-like_dom_sf"/>
</dbReference>
<evidence type="ECO:0000256" key="4">
    <source>
        <dbReference type="ARBA" id="ARBA00022723"/>
    </source>
</evidence>
<keyword evidence="4" id="KW-0479">Metal-binding</keyword>
<comment type="cofactor">
    <cofactor evidence="1">
        <name>Mg(2+)</name>
        <dbReference type="ChEBI" id="CHEBI:18420"/>
    </cofactor>
</comment>
<dbReference type="RefSeq" id="WP_132927429.1">
    <property type="nucleotide sequence ID" value="NZ_SJOI01000001.1"/>
</dbReference>
<evidence type="ECO:0000256" key="7">
    <source>
        <dbReference type="ARBA" id="ARBA00038093"/>
    </source>
</evidence>
<keyword evidence="3" id="KW-0540">Nuclease</keyword>
<evidence type="ECO:0000256" key="6">
    <source>
        <dbReference type="ARBA" id="ARBA00022842"/>
    </source>
</evidence>
<dbReference type="EMBL" id="SJOI01000001">
    <property type="protein sequence ID" value="TCL07321.1"/>
    <property type="molecule type" value="Genomic_DNA"/>
</dbReference>
<gene>
    <name evidence="9" type="ORF">EZJ58_5636</name>
</gene>
<dbReference type="OrthoDB" id="9804823at2"/>
<evidence type="ECO:0000256" key="1">
    <source>
        <dbReference type="ARBA" id="ARBA00001946"/>
    </source>
</evidence>
<proteinExistence type="inferred from homology"/>
<keyword evidence="10" id="KW-1185">Reference proteome</keyword>
<dbReference type="PANTHER" id="PTHR33653">
    <property type="entry name" value="RIBONUCLEASE VAPC2"/>
    <property type="match status" value="1"/>
</dbReference>
<evidence type="ECO:0000256" key="2">
    <source>
        <dbReference type="ARBA" id="ARBA00022649"/>
    </source>
</evidence>
<keyword evidence="6" id="KW-0460">Magnesium</keyword>
<dbReference type="CDD" id="cd18746">
    <property type="entry name" value="PIN_VapC4-5_FitB-like"/>
    <property type="match status" value="1"/>
</dbReference>
<dbReference type="GO" id="GO:0004518">
    <property type="term" value="F:nuclease activity"/>
    <property type="evidence" value="ECO:0007669"/>
    <property type="project" value="UniProtKB-KW"/>
</dbReference>
<comment type="caution">
    <text evidence="9">The sequence shown here is derived from an EMBL/GenBank/DDBJ whole genome shotgun (WGS) entry which is preliminary data.</text>
</comment>
<dbReference type="Proteomes" id="UP000294555">
    <property type="component" value="Unassembled WGS sequence"/>
</dbReference>
<comment type="similarity">
    <text evidence="7">Belongs to the PINc/VapC protein family.</text>
</comment>
<organism evidence="9 10">
    <name type="scientific">Sodalis ligni</name>
    <dbReference type="NCBI Taxonomy" id="2697027"/>
    <lineage>
        <taxon>Bacteria</taxon>
        <taxon>Pseudomonadati</taxon>
        <taxon>Pseudomonadota</taxon>
        <taxon>Gammaproteobacteria</taxon>
        <taxon>Enterobacterales</taxon>
        <taxon>Bruguierivoracaceae</taxon>
        <taxon>Sodalis</taxon>
    </lineage>
</organism>
<accession>A0A4R1NMQ5</accession>
<dbReference type="GO" id="GO:0016787">
    <property type="term" value="F:hydrolase activity"/>
    <property type="evidence" value="ECO:0007669"/>
    <property type="project" value="UniProtKB-KW"/>
</dbReference>
<name>A0A4R1NMQ5_9GAMM</name>
<dbReference type="InterPro" id="IPR050556">
    <property type="entry name" value="Type_II_TA_system_RNase"/>
</dbReference>
<reference evidence="9 10" key="1">
    <citation type="submission" date="2019-02" db="EMBL/GenBank/DDBJ databases">
        <title>Investigation of anaerobic lignin degradation for improved lignocellulosic biofuels.</title>
        <authorList>
            <person name="Deangelis K."/>
        </authorList>
    </citation>
    <scope>NUCLEOTIDE SEQUENCE [LARGE SCALE GENOMIC DNA]</scope>
    <source>
        <strain evidence="9 10">159R</strain>
    </source>
</reference>
<evidence type="ECO:0000313" key="10">
    <source>
        <dbReference type="Proteomes" id="UP000294555"/>
    </source>
</evidence>
<dbReference type="InterPro" id="IPR002716">
    <property type="entry name" value="PIN_dom"/>
</dbReference>
<keyword evidence="2" id="KW-1277">Toxin-antitoxin system</keyword>
<dbReference type="Gene3D" id="3.40.50.1010">
    <property type="entry name" value="5'-nuclease"/>
    <property type="match status" value="1"/>
</dbReference>
<dbReference type="GO" id="GO:0046872">
    <property type="term" value="F:metal ion binding"/>
    <property type="evidence" value="ECO:0007669"/>
    <property type="project" value="UniProtKB-KW"/>
</dbReference>
<evidence type="ECO:0000256" key="5">
    <source>
        <dbReference type="ARBA" id="ARBA00022801"/>
    </source>
</evidence>
<dbReference type="SUPFAM" id="SSF88723">
    <property type="entry name" value="PIN domain-like"/>
    <property type="match status" value="1"/>
</dbReference>
<keyword evidence="5" id="KW-0378">Hydrolase</keyword>
<dbReference type="Pfam" id="PF01850">
    <property type="entry name" value="PIN"/>
    <property type="match status" value="1"/>
</dbReference>
<dbReference type="PANTHER" id="PTHR33653:SF1">
    <property type="entry name" value="RIBONUCLEASE VAPC2"/>
    <property type="match status" value="1"/>
</dbReference>
<feature type="domain" description="PIN" evidence="8">
    <location>
        <begin position="2"/>
        <end position="127"/>
    </location>
</feature>
<evidence type="ECO:0000256" key="3">
    <source>
        <dbReference type="ARBA" id="ARBA00022722"/>
    </source>
</evidence>
<sequence length="136" mass="15401">MYLLDTNVISEIGKGARADSKVRQWAEKIEHHEMFTSVLVIMEIEKGILLKERKDPEQAKLLRSWFTESVMKNFDGRVLEINVPIALCCAKMHVPDRKSMTDSLIAATAMVNAMTLVTRNTADFAQTGTVLHNPWL</sequence>
<dbReference type="AlphaFoldDB" id="A0A4R1NMQ5"/>